<keyword evidence="3" id="KW-0238">DNA-binding</keyword>
<evidence type="ECO:0000313" key="6">
    <source>
        <dbReference type="EMBL" id="QFI55641.1"/>
    </source>
</evidence>
<evidence type="ECO:0000256" key="2">
    <source>
        <dbReference type="ARBA" id="ARBA00023015"/>
    </source>
</evidence>
<dbReference type="GO" id="GO:0003700">
    <property type="term" value="F:DNA-binding transcription factor activity"/>
    <property type="evidence" value="ECO:0007669"/>
    <property type="project" value="InterPro"/>
</dbReference>
<dbReference type="KEGG" id="asim:FE240_13640"/>
<evidence type="ECO:0000256" key="1">
    <source>
        <dbReference type="ARBA" id="ARBA00022491"/>
    </source>
</evidence>
<proteinExistence type="predicted"/>
<evidence type="ECO:0000256" key="4">
    <source>
        <dbReference type="ARBA" id="ARBA00023163"/>
    </source>
</evidence>
<dbReference type="Proteomes" id="UP000594034">
    <property type="component" value="Chromosome"/>
</dbReference>
<dbReference type="SUPFAM" id="SSF51182">
    <property type="entry name" value="RmlC-like cupins"/>
    <property type="match status" value="1"/>
</dbReference>
<feature type="domain" description="HTH araC/xylS-type" evidence="5">
    <location>
        <begin position="167"/>
        <end position="264"/>
    </location>
</feature>
<dbReference type="Pfam" id="PF12833">
    <property type="entry name" value="HTH_18"/>
    <property type="match status" value="1"/>
</dbReference>
<protein>
    <submittedName>
        <fullName evidence="6">AraC family transcriptional regulator</fullName>
    </submittedName>
</protein>
<accession>A0A5J6WZD6</accession>
<dbReference type="GO" id="GO:0043565">
    <property type="term" value="F:sequence-specific DNA binding"/>
    <property type="evidence" value="ECO:0007669"/>
    <property type="project" value="InterPro"/>
</dbReference>
<gene>
    <name evidence="6" type="ORF">FE240_13640</name>
</gene>
<keyword evidence="7" id="KW-1185">Reference proteome</keyword>
<dbReference type="PROSITE" id="PS01124">
    <property type="entry name" value="HTH_ARAC_FAMILY_2"/>
    <property type="match status" value="1"/>
</dbReference>
<dbReference type="Gene3D" id="1.10.10.60">
    <property type="entry name" value="Homeodomain-like"/>
    <property type="match status" value="1"/>
</dbReference>
<dbReference type="FunFam" id="1.10.10.60:FF:000132">
    <property type="entry name" value="AraC family transcriptional regulator"/>
    <property type="match status" value="1"/>
</dbReference>
<name>A0A5J6WZD6_9GAMM</name>
<dbReference type="PANTHER" id="PTHR11019:SF199">
    <property type="entry name" value="HTH-TYPE TRANSCRIPTIONAL REGULATOR NIMR"/>
    <property type="match status" value="1"/>
</dbReference>
<dbReference type="PANTHER" id="PTHR11019">
    <property type="entry name" value="HTH-TYPE TRANSCRIPTIONAL REGULATOR NIMR"/>
    <property type="match status" value="1"/>
</dbReference>
<dbReference type="InterPro" id="IPR011051">
    <property type="entry name" value="RmlC_Cupin_sf"/>
</dbReference>
<dbReference type="CDD" id="cd06124">
    <property type="entry name" value="cupin_NimR-like_N"/>
    <property type="match status" value="1"/>
</dbReference>
<dbReference type="SMART" id="SM00342">
    <property type="entry name" value="HTH_ARAC"/>
    <property type="match status" value="1"/>
</dbReference>
<dbReference type="InterPro" id="IPR003313">
    <property type="entry name" value="AraC-bd"/>
</dbReference>
<dbReference type="InterPro" id="IPR018060">
    <property type="entry name" value="HTH_AraC"/>
</dbReference>
<sequence>MPNHIANATTQPPSHVAFVLDPERPVLSHGRHFEAEASIEPHHHPRGQLLWAAQGVLRVTTETSVWIVPSSHAVWIPGGVVHHVVTETAAYTRNLYIDPAYPVRTEARGTMVRLTPLMREVILRLTQEETPDDALLRKHLGLVAIGEIGRLMAAPLDLPAGRDTRLRRLIGHLVSQPAERRSLAELAELYGASLRTMERLFRAETGMTFRQWRSRLRLLGAIELLGQGQSSTTIAHSLGYATASAFVAAFREQYGVPPQTFLKRELG</sequence>
<keyword evidence="1" id="KW-0678">Repressor</keyword>
<organism evidence="6 7">
    <name type="scientific">Aeromonas simiae</name>
    <dbReference type="NCBI Taxonomy" id="218936"/>
    <lineage>
        <taxon>Bacteria</taxon>
        <taxon>Pseudomonadati</taxon>
        <taxon>Pseudomonadota</taxon>
        <taxon>Gammaproteobacteria</taxon>
        <taxon>Aeromonadales</taxon>
        <taxon>Aeromonadaceae</taxon>
        <taxon>Aeromonas</taxon>
    </lineage>
</organism>
<dbReference type="Gene3D" id="2.60.120.10">
    <property type="entry name" value="Jelly Rolls"/>
    <property type="match status" value="1"/>
</dbReference>
<evidence type="ECO:0000259" key="5">
    <source>
        <dbReference type="PROSITE" id="PS01124"/>
    </source>
</evidence>
<dbReference type="SUPFAM" id="SSF46689">
    <property type="entry name" value="Homeodomain-like"/>
    <property type="match status" value="1"/>
</dbReference>
<dbReference type="InterPro" id="IPR014710">
    <property type="entry name" value="RmlC-like_jellyroll"/>
</dbReference>
<keyword evidence="4" id="KW-0804">Transcription</keyword>
<dbReference type="AlphaFoldDB" id="A0A5J6WZD6"/>
<reference evidence="6 7" key="1">
    <citation type="submission" date="2019-05" db="EMBL/GenBank/DDBJ databases">
        <title>OXA-830, a novel chromosomally encoded expanded-spectrum class D beta-lactamase in Aeromonas simiae.</title>
        <authorList>
            <person name="Zhou W."/>
            <person name="Chen Q."/>
        </authorList>
    </citation>
    <scope>NUCLEOTIDE SEQUENCE [LARGE SCALE GENOMIC DNA]</scope>
    <source>
        <strain evidence="6 7">A6</strain>
    </source>
</reference>
<dbReference type="InterPro" id="IPR009057">
    <property type="entry name" value="Homeodomain-like_sf"/>
</dbReference>
<dbReference type="EMBL" id="CP040449">
    <property type="protein sequence ID" value="QFI55641.1"/>
    <property type="molecule type" value="Genomic_DNA"/>
</dbReference>
<evidence type="ECO:0000256" key="3">
    <source>
        <dbReference type="ARBA" id="ARBA00023125"/>
    </source>
</evidence>
<keyword evidence="2" id="KW-0805">Transcription regulation</keyword>
<dbReference type="Pfam" id="PF02311">
    <property type="entry name" value="AraC_binding"/>
    <property type="match status" value="1"/>
</dbReference>
<evidence type="ECO:0000313" key="7">
    <source>
        <dbReference type="Proteomes" id="UP000594034"/>
    </source>
</evidence>
<dbReference type="RefSeq" id="WP_193001679.1">
    <property type="nucleotide sequence ID" value="NZ_CP040449.1"/>
</dbReference>